<proteinExistence type="predicted"/>
<feature type="compositionally biased region" description="Polar residues" evidence="1">
    <location>
        <begin position="372"/>
        <end position="384"/>
    </location>
</feature>
<dbReference type="Pfam" id="PF01547">
    <property type="entry name" value="SBP_bac_1"/>
    <property type="match status" value="1"/>
</dbReference>
<dbReference type="AlphaFoldDB" id="A0A6J6WNG2"/>
<name>A0A6J6WNG2_9ZZZZ</name>
<dbReference type="Gene3D" id="3.40.190.10">
    <property type="entry name" value="Periplasmic binding protein-like II"/>
    <property type="match status" value="2"/>
</dbReference>
<reference evidence="2" key="1">
    <citation type="submission" date="2020-05" db="EMBL/GenBank/DDBJ databases">
        <authorList>
            <person name="Chiriac C."/>
            <person name="Salcher M."/>
            <person name="Ghai R."/>
            <person name="Kavagutti S V."/>
        </authorList>
    </citation>
    <scope>NUCLEOTIDE SEQUENCE</scope>
</reference>
<feature type="region of interest" description="Disordered" evidence="1">
    <location>
        <begin position="372"/>
        <end position="392"/>
    </location>
</feature>
<sequence length="514" mass="55104">MENADVWSFKSPNNYLGVNEMSNMNDSVDNGNAGGDLAKKSISRRDMLKLVGVLGISGTVLGELLTSCGGSSPAADTTVTDSVADLAAFDPMKYAGQTVRIMMTGDENDHRALGDQIAALEAETGIKVEITSPALGALIEKTLQNLKADTSSFEIIEYLGFLTTQQVGAGYYEQLNQYIDDPAETAPDWDVADFLEPAMKNVAYFDIAAGQVGQGTDIYGLPGLHSGSVIYFYRKDLFEAAGLQPAKTWQEFHDAAKVLNTADVAGCSFIGANDFSLATVDWFTRFITTGGKLMSGTPQTKDFKPNVNSAEGIGALQLLIDVLPYAPKNVTTYGFAENVDGFSTGKIAQMIFWSTIAGPIFDPAKSTVSDKVGTSTVPANSGETPRSILGGWGTGIPKNADPALKGAAWRALQWMTSKSFNNYEAKAYQIDASRTSTYEDPELVAQLPYLPDALAAMQTAEMIQTSLIGEFFSMNDAMNVEFNAALLGSQSAKQACDKVQAKWEEILRTAGHLV</sequence>
<dbReference type="InterPro" id="IPR006059">
    <property type="entry name" value="SBP"/>
</dbReference>
<dbReference type="PANTHER" id="PTHR43649">
    <property type="entry name" value="ARABINOSE-BINDING PROTEIN-RELATED"/>
    <property type="match status" value="1"/>
</dbReference>
<dbReference type="InterPro" id="IPR050490">
    <property type="entry name" value="Bact_solute-bd_prot1"/>
</dbReference>
<evidence type="ECO:0000313" key="2">
    <source>
        <dbReference type="EMBL" id="CAB4783717.1"/>
    </source>
</evidence>
<dbReference type="PANTHER" id="PTHR43649:SF12">
    <property type="entry name" value="DIACETYLCHITOBIOSE BINDING PROTEIN DASA"/>
    <property type="match status" value="1"/>
</dbReference>
<dbReference type="EMBL" id="CAFAAG010000002">
    <property type="protein sequence ID" value="CAB4783717.1"/>
    <property type="molecule type" value="Genomic_DNA"/>
</dbReference>
<organism evidence="2">
    <name type="scientific">freshwater metagenome</name>
    <dbReference type="NCBI Taxonomy" id="449393"/>
    <lineage>
        <taxon>unclassified sequences</taxon>
        <taxon>metagenomes</taxon>
        <taxon>ecological metagenomes</taxon>
    </lineage>
</organism>
<accession>A0A6J6WNG2</accession>
<gene>
    <name evidence="2" type="ORF">UFOPK2975_00072</name>
</gene>
<evidence type="ECO:0000256" key="1">
    <source>
        <dbReference type="SAM" id="MobiDB-lite"/>
    </source>
</evidence>
<dbReference type="SUPFAM" id="SSF53850">
    <property type="entry name" value="Periplasmic binding protein-like II"/>
    <property type="match status" value="1"/>
</dbReference>
<protein>
    <submittedName>
        <fullName evidence="2">Unannotated protein</fullName>
    </submittedName>
</protein>